<name>A0A812M653_9DINO</name>
<keyword evidence="3" id="KW-1185">Reference proteome</keyword>
<dbReference type="AlphaFoldDB" id="A0A812M653"/>
<evidence type="ECO:0000256" key="1">
    <source>
        <dbReference type="SAM" id="MobiDB-lite"/>
    </source>
</evidence>
<dbReference type="Pfam" id="PF04910">
    <property type="entry name" value="Tcf25"/>
    <property type="match status" value="1"/>
</dbReference>
<reference evidence="2" key="1">
    <citation type="submission" date="2021-02" db="EMBL/GenBank/DDBJ databases">
        <authorList>
            <person name="Dougan E. K."/>
            <person name="Rhodes N."/>
            <person name="Thang M."/>
            <person name="Chan C."/>
        </authorList>
    </citation>
    <scope>NUCLEOTIDE SEQUENCE</scope>
</reference>
<evidence type="ECO:0000313" key="3">
    <source>
        <dbReference type="Proteomes" id="UP000604046"/>
    </source>
</evidence>
<dbReference type="InterPro" id="IPR006994">
    <property type="entry name" value="TCF25/Rqc1"/>
</dbReference>
<dbReference type="OrthoDB" id="205993at2759"/>
<organism evidence="2 3">
    <name type="scientific">Symbiodinium natans</name>
    <dbReference type="NCBI Taxonomy" id="878477"/>
    <lineage>
        <taxon>Eukaryota</taxon>
        <taxon>Sar</taxon>
        <taxon>Alveolata</taxon>
        <taxon>Dinophyceae</taxon>
        <taxon>Suessiales</taxon>
        <taxon>Symbiodiniaceae</taxon>
        <taxon>Symbiodinium</taxon>
    </lineage>
</organism>
<accession>A0A812M653</accession>
<dbReference type="EMBL" id="CAJNDS010001391">
    <property type="protein sequence ID" value="CAE7257608.1"/>
    <property type="molecule type" value="Genomic_DNA"/>
</dbReference>
<proteinExistence type="predicted"/>
<comment type="caution">
    <text evidence="2">The sequence shown here is derived from an EMBL/GenBank/DDBJ whole genome shotgun (WGS) entry which is preliminary data.</text>
</comment>
<dbReference type="GO" id="GO:1990112">
    <property type="term" value="C:RQC complex"/>
    <property type="evidence" value="ECO:0007669"/>
    <property type="project" value="TreeGrafter"/>
</dbReference>
<dbReference type="PANTHER" id="PTHR22684:SF0">
    <property type="entry name" value="RIBOSOME QUALITY CONTROL COMPLEX SUBUNIT TCF25"/>
    <property type="match status" value="1"/>
</dbReference>
<dbReference type="PANTHER" id="PTHR22684">
    <property type="entry name" value="NULP1-RELATED"/>
    <property type="match status" value="1"/>
</dbReference>
<evidence type="ECO:0000313" key="2">
    <source>
        <dbReference type="EMBL" id="CAE7257608.1"/>
    </source>
</evidence>
<feature type="compositionally biased region" description="Basic residues" evidence="1">
    <location>
        <begin position="163"/>
        <end position="172"/>
    </location>
</feature>
<gene>
    <name evidence="2" type="primary">TCF25</name>
    <name evidence="2" type="ORF">SNAT2548_LOCUS13336</name>
</gene>
<sequence length="713" mass="78755">MSSRQLRKLRELHGSVPAEEPDAEHSEQDGEQDEGVQKVSAFHALVDSESAESEEEPQAPKDPPPTLPAPTADKPRQPRKRRGKRPKAEEAGAEPALNADPLEASMSPESPEANGTMGPLASEEEVPEVPALEAQAPLSMCRADFSMETERQRVFGSRERGHGLHGHRKAGAKPRGQVEGRTLHHRRLFLVSLTPDEPWAKPETSARMVTKLDQDGAVIFGFEETPASSRDLTTLRQVVSQEDPQLLQQYLQKNPFSLDGLLVLIQYHRQQGSYDQARELVRRAAYTLECSMSPDFSPFQTTGIGPGAQRPRVRLEIDNIESEAWFGWSWLLALWHHIHCLRGQGMQRTALEVCKLLLACTLPHDPAHCLLFFDFLCLRSRSFQALQSFVEGFAGYGLGGSAPSLSRFARPDYSLPSMAYSLALCTQLARGQGSCPDLAVLSHLPLDSILSGTEDADWEEDMRAHARLMRALLFFPGCLRPLLDECGIGLQSKPGGSTSSTETWAELLASAPFSNAMEFTHEQHATTHGRLCMAYAKLCSSFWKDAITWLHACCSRWVRLHSSSVFVKDIEESRRSWASSKLALCEALADYKDLHPSETEENPAPPPILERALAARLHPPNHHGHPFAFTGAGGMDGMHMQVQPNMSLHSPPGLLFFQSLLPWSELDHTGVQVSPLFWRDVLQGALAVAKGTGLVALGGLADVWRAVRALFSR</sequence>
<protein>
    <submittedName>
        <fullName evidence="2">TCF25 protein</fullName>
    </submittedName>
</protein>
<feature type="region of interest" description="Disordered" evidence="1">
    <location>
        <begin position="156"/>
        <end position="177"/>
    </location>
</feature>
<dbReference type="Proteomes" id="UP000604046">
    <property type="component" value="Unassembled WGS sequence"/>
</dbReference>
<feature type="region of interest" description="Disordered" evidence="1">
    <location>
        <begin position="1"/>
        <end position="127"/>
    </location>
</feature>